<name>A0A3B0XP62_9ZZZZ</name>
<organism evidence="1">
    <name type="scientific">hydrothermal vent metagenome</name>
    <dbReference type="NCBI Taxonomy" id="652676"/>
    <lineage>
        <taxon>unclassified sequences</taxon>
        <taxon>metagenomes</taxon>
        <taxon>ecological metagenomes</taxon>
    </lineage>
</organism>
<evidence type="ECO:0000313" key="1">
    <source>
        <dbReference type="EMBL" id="VAW63669.1"/>
    </source>
</evidence>
<dbReference type="AlphaFoldDB" id="A0A3B0XP62"/>
<reference evidence="1" key="1">
    <citation type="submission" date="2018-06" db="EMBL/GenBank/DDBJ databases">
        <authorList>
            <person name="Zhirakovskaya E."/>
        </authorList>
    </citation>
    <scope>NUCLEOTIDE SEQUENCE</scope>
</reference>
<accession>A0A3B0XP62</accession>
<proteinExistence type="predicted"/>
<sequence>MNNSTQDTGVIEAILERLYKQRLPRLLALQEKVDNGTSLNAIDLEYLEHSIKDARSMKSLADRHPEYQSLLMKVIGLYTDITEKDLQIEKNRK</sequence>
<protein>
    <submittedName>
        <fullName evidence="1">Uncharacterized protein</fullName>
    </submittedName>
</protein>
<dbReference type="EMBL" id="UOFI01000044">
    <property type="protein sequence ID" value="VAW63669.1"/>
    <property type="molecule type" value="Genomic_DNA"/>
</dbReference>
<gene>
    <name evidence="1" type="ORF">MNBD_GAMMA09-1100</name>
</gene>